<keyword evidence="4" id="KW-0961">Cell wall biogenesis/degradation</keyword>
<feature type="domain" description="Mur ligase central" evidence="5">
    <location>
        <begin position="47"/>
        <end position="251"/>
    </location>
</feature>
<evidence type="ECO:0000256" key="4">
    <source>
        <dbReference type="HAMAP-Rule" id="MF_02214"/>
    </source>
</evidence>
<dbReference type="InterPro" id="IPR018109">
    <property type="entry name" value="Folylpolyglutamate_synth_CS"/>
</dbReference>
<comment type="function">
    <text evidence="4">The lipid II isoglutaminyl synthase complex catalyzes the formation of alpha-D-isoglutamine in the cell wall lipid II stem peptide. The MurT subunit catalyzes the ATP-dependent amidation of D-glutamate residue of lipid II, converting it to an isoglutamine residue.</text>
</comment>
<dbReference type="InterPro" id="IPR013564">
    <property type="entry name" value="MurT_C"/>
</dbReference>
<keyword evidence="4" id="KW-0479">Metal-binding</keyword>
<comment type="caution">
    <text evidence="7">The sequence shown here is derived from an EMBL/GenBank/DDBJ whole genome shotgun (WGS) entry which is preliminary data.</text>
</comment>
<comment type="catalytic activity">
    <reaction evidence="4">
        <text>beta-D-GlcNAc-(1-&gt;4)-Mur2Ac(oyl-L-Ala-gamma-D-Glu-L-Lys-D-Ala-D-Ala)-di-trans,octa-cis-undecaprenyl diphosphate + ATP = beta-D-GlcNAc-(1-&gt;4)-Mur2Ac(oyl-L-Ala-gamma-D-O-P-Glu-L-Lys-D-Ala-D-Ala)-di-trans,octa-cis-undecaprenyl diphosphate + ADP</text>
        <dbReference type="Rhea" id="RHEA:59488"/>
        <dbReference type="ChEBI" id="CHEBI:30616"/>
        <dbReference type="ChEBI" id="CHEBI:60033"/>
        <dbReference type="ChEBI" id="CHEBI:143132"/>
        <dbReference type="ChEBI" id="CHEBI:456216"/>
    </reaction>
</comment>
<comment type="catalytic activity">
    <reaction evidence="4">
        <text>beta-D-GlcNAc-(1-&gt;4)-Mur2Ac(oyl-L-Ala-gamma-D-O-P-Glu-L-Lys-D-Ala-D-Ala)-di-trans,octa-cis-undecaprenyl diphosphate + NH4(+) = beta-D-GlcNAc-(1-&gt;4)-Mur2Ac(oyl-L-Ala-D-isoglutaminyl-L-Lys-D-Ala-D-Ala)-di-trans,octa-cis-undecaprenyl diphosphate + phosphate + H(+)</text>
        <dbReference type="Rhea" id="RHEA:57932"/>
        <dbReference type="ChEBI" id="CHEBI:15378"/>
        <dbReference type="ChEBI" id="CHEBI:28938"/>
        <dbReference type="ChEBI" id="CHEBI:43474"/>
        <dbReference type="ChEBI" id="CHEBI:62233"/>
        <dbReference type="ChEBI" id="CHEBI:143132"/>
    </reaction>
</comment>
<evidence type="ECO:0000256" key="1">
    <source>
        <dbReference type="ARBA" id="ARBA00022598"/>
    </source>
</evidence>
<dbReference type="EC" id="6.3.5.13" evidence="4"/>
<dbReference type="InterPro" id="IPR043703">
    <property type="entry name" value="Lipid_II_synth_MurT"/>
</dbReference>
<name>A0ABX1JF90_9PSEU</name>
<protein>
    <recommendedName>
        <fullName evidence="4">Lipid II isoglutaminyl synthase (glutamine-hydrolyzing) subunit MurT</fullName>
        <ecNumber evidence="4">6.3.5.13</ecNumber>
    </recommendedName>
</protein>
<reference evidence="7 8" key="1">
    <citation type="submission" date="2020-04" db="EMBL/GenBank/DDBJ databases">
        <title>Novel species.</title>
        <authorList>
            <person name="Teo W.F.A."/>
            <person name="Lipun K."/>
            <person name="Srisuk N."/>
            <person name="Duangmal K."/>
        </authorList>
    </citation>
    <scope>NUCLEOTIDE SEQUENCE [LARGE SCALE GENOMIC DNA]</scope>
    <source>
        <strain evidence="7 8">K13G38</strain>
    </source>
</reference>
<dbReference type="Pfam" id="PF08353">
    <property type="entry name" value="MurT_C"/>
    <property type="match status" value="1"/>
</dbReference>
<evidence type="ECO:0000313" key="8">
    <source>
        <dbReference type="Proteomes" id="UP000715441"/>
    </source>
</evidence>
<keyword evidence="3 4" id="KW-0067">ATP-binding</keyword>
<evidence type="ECO:0000259" key="5">
    <source>
        <dbReference type="Pfam" id="PF08245"/>
    </source>
</evidence>
<keyword evidence="4" id="KW-0133">Cell shape</keyword>
<dbReference type="Proteomes" id="UP000715441">
    <property type="component" value="Unassembled WGS sequence"/>
</dbReference>
<gene>
    <name evidence="4" type="primary">murT</name>
    <name evidence="7" type="ORF">HFP15_31475</name>
</gene>
<feature type="domain" description="Lipid II isoglutaminyl synthase (glutamine-hydrolyzing) subunit MurT C-terminal" evidence="6">
    <location>
        <begin position="289"/>
        <end position="386"/>
    </location>
</feature>
<comment type="subunit">
    <text evidence="4">Forms a heterodimer with GatD.</text>
</comment>
<dbReference type="HAMAP" id="MF_02214">
    <property type="entry name" value="Lipid_II_synth_MurT"/>
    <property type="match status" value="1"/>
</dbReference>
<evidence type="ECO:0000259" key="6">
    <source>
        <dbReference type="Pfam" id="PF08353"/>
    </source>
</evidence>
<dbReference type="Gene3D" id="3.40.1190.10">
    <property type="entry name" value="Mur-like, catalytic domain"/>
    <property type="match status" value="1"/>
</dbReference>
<evidence type="ECO:0000256" key="3">
    <source>
        <dbReference type="ARBA" id="ARBA00022840"/>
    </source>
</evidence>
<feature type="active site" evidence="4">
    <location>
        <position position="322"/>
    </location>
</feature>
<dbReference type="Pfam" id="PF08245">
    <property type="entry name" value="Mur_ligase_M"/>
    <property type="match status" value="1"/>
</dbReference>
<evidence type="ECO:0000313" key="7">
    <source>
        <dbReference type="EMBL" id="NKQ57395.1"/>
    </source>
</evidence>
<proteinExistence type="inferred from homology"/>
<accession>A0ABX1JF90</accession>
<keyword evidence="4" id="KW-0862">Zinc</keyword>
<keyword evidence="8" id="KW-1185">Reference proteome</keyword>
<feature type="binding site" evidence="4">
    <location>
        <position position="205"/>
    </location>
    <ligand>
        <name>Zn(2+)</name>
        <dbReference type="ChEBI" id="CHEBI:29105"/>
    </ligand>
</feature>
<dbReference type="InterPro" id="IPR013221">
    <property type="entry name" value="Mur_ligase_cen"/>
</dbReference>
<dbReference type="PROSITE" id="PS01011">
    <property type="entry name" value="FOLYLPOLYGLU_SYNT_1"/>
    <property type="match status" value="1"/>
</dbReference>
<dbReference type="PANTHER" id="PTHR23135:SF7">
    <property type="entry name" value="LIPID II ISOGLUTAMINYL SYNTHASE (GLUTAMINE-HYDROLYZING) SUBUNIT MURT"/>
    <property type="match status" value="1"/>
</dbReference>
<feature type="binding site" evidence="4">
    <location>
        <position position="203"/>
    </location>
    <ligand>
        <name>Zn(2+)</name>
        <dbReference type="ChEBI" id="CHEBI:29105"/>
    </ligand>
</feature>
<keyword evidence="1 4" id="KW-0436">Ligase</keyword>
<feature type="binding site" evidence="4">
    <location>
        <position position="190"/>
    </location>
    <ligand>
        <name>Zn(2+)</name>
        <dbReference type="ChEBI" id="CHEBI:29105"/>
    </ligand>
</feature>
<sequence length="397" mass="42156">MAAGRFAAAASRWTRRGGGGVIGGRTAQRLDPRALRRLGEHRTVVLVTGTNGKTTTSLMLNRVLQTLGEVAANDDGANMPDGILGALISQPHAPYAVLEVDENYVPSVAEALQPAYLVLLNLSRDQLDRVGEVRATERDLRAAIAHLSGTTVVANCDDPLVASAGLAAAHPLWVSAGQNWRDDAGACARCGQAIEHQGVEWHCACGLARPTPMWTLDGDTLNGSDGTSTRLELRLPGRANAANAAVAVATASGLGVPPKLAAGRLREIADVAGRYRRVPLDGRAVRVLLAKNPAGWQETLPMLETDSPVVIAVNSREADGRDTSWLWDVPFEDLRGRQVIASGERASDVAVRLAYAEVEHTIERDPVAAVRECAPGAVDLVANYTAFRDVSSRLRDA</sequence>
<comment type="similarity">
    <text evidence="4">Belongs to the MurCDEF family. MurT subfamily.</text>
</comment>
<evidence type="ECO:0000256" key="2">
    <source>
        <dbReference type="ARBA" id="ARBA00022741"/>
    </source>
</evidence>
<dbReference type="SUPFAM" id="SSF53623">
    <property type="entry name" value="MurD-like peptide ligases, catalytic domain"/>
    <property type="match status" value="1"/>
</dbReference>
<organism evidence="7 8">
    <name type="scientific">Amycolatopsis acididurans</name>
    <dbReference type="NCBI Taxonomy" id="2724524"/>
    <lineage>
        <taxon>Bacteria</taxon>
        <taxon>Bacillati</taxon>
        <taxon>Actinomycetota</taxon>
        <taxon>Actinomycetes</taxon>
        <taxon>Pseudonocardiales</taxon>
        <taxon>Pseudonocardiaceae</taxon>
        <taxon>Amycolatopsis</taxon>
    </lineage>
</organism>
<comment type="pathway">
    <text evidence="4">Cell wall biogenesis; peptidoglycan biosynthesis.</text>
</comment>
<keyword evidence="2 4" id="KW-0547">Nucleotide-binding</keyword>
<dbReference type="PANTHER" id="PTHR23135">
    <property type="entry name" value="MUR LIGASE FAMILY MEMBER"/>
    <property type="match status" value="1"/>
</dbReference>
<feature type="binding site" evidence="4">
    <location>
        <position position="187"/>
    </location>
    <ligand>
        <name>Zn(2+)</name>
        <dbReference type="ChEBI" id="CHEBI:29105"/>
    </ligand>
</feature>
<comment type="catalytic activity">
    <reaction evidence="4">
        <text>beta-D-GlcNAc-(1-&gt;4)-Mur2Ac(oyl-L-Ala-gamma-D-Glu-L-Lys-D-Ala-D-Ala)-di-trans,octa-cis-undecaprenyl diphosphate + L-glutamine + ATP + H2O = beta-D-GlcNAc-(1-&gt;4)-Mur2Ac(oyl-L-Ala-D-isoglutaminyl-L-Lys-D-Ala-D-Ala)-di-trans,octa-cis-undecaprenyl diphosphate + L-glutamate + ADP + phosphate + H(+)</text>
        <dbReference type="Rhea" id="RHEA:57928"/>
        <dbReference type="ChEBI" id="CHEBI:15377"/>
        <dbReference type="ChEBI" id="CHEBI:15378"/>
        <dbReference type="ChEBI" id="CHEBI:29985"/>
        <dbReference type="ChEBI" id="CHEBI:30616"/>
        <dbReference type="ChEBI" id="CHEBI:43474"/>
        <dbReference type="ChEBI" id="CHEBI:58359"/>
        <dbReference type="ChEBI" id="CHEBI:60033"/>
        <dbReference type="ChEBI" id="CHEBI:62233"/>
        <dbReference type="ChEBI" id="CHEBI:456216"/>
        <dbReference type="EC" id="6.3.5.13"/>
    </reaction>
</comment>
<dbReference type="InterPro" id="IPR036565">
    <property type="entry name" value="Mur-like_cat_sf"/>
</dbReference>
<dbReference type="EMBL" id="JAAXLS010000035">
    <property type="protein sequence ID" value="NKQ57395.1"/>
    <property type="molecule type" value="Genomic_DNA"/>
</dbReference>
<keyword evidence="4" id="KW-0573">Peptidoglycan synthesis</keyword>